<gene>
    <name evidence="2" type="ORF">K452DRAFT_153312</name>
</gene>
<feature type="region of interest" description="Disordered" evidence="1">
    <location>
        <begin position="46"/>
        <end position="145"/>
    </location>
</feature>
<evidence type="ECO:0000313" key="3">
    <source>
        <dbReference type="Proteomes" id="UP000799438"/>
    </source>
</evidence>
<proteinExistence type="predicted"/>
<feature type="compositionally biased region" description="Polar residues" evidence="1">
    <location>
        <begin position="419"/>
        <end position="436"/>
    </location>
</feature>
<evidence type="ECO:0000256" key="1">
    <source>
        <dbReference type="SAM" id="MobiDB-lite"/>
    </source>
</evidence>
<dbReference type="EMBL" id="ML995480">
    <property type="protein sequence ID" value="KAF2144116.1"/>
    <property type="molecule type" value="Genomic_DNA"/>
</dbReference>
<sequence>MAPPVSSYEEAKMYGLHWSRFRAGGNAEGEPGSFDVNKMTNDALARQESISRRVMVLRNKRSASAEEDRKSTKSEGSDPDSKLRRAKEEAQHWESERQQAKQREQERTAAELLEKERLKQEHRDQERIKQERLEHERLEHERLEQERRELDRLEQQRIEQLRLEQERREKARLEEERLEQERLQQERLDQERRDQALREEKEHLEQERLEQERLEQERREKERREQERLEQERLEQERHEEQERLEQQRLELKRREEEMERELARLKTQIQGQLLEKHKKLISEVDTTEREALQKAQDQQDIVEKEITDISARRNELGSQQHSKELEIGNKKLEIEELTKVLEEAKEALERLQHEAASIENSKARIEEERTEAQELLLAIHAEQNIISEQATGERSRLEKAFAKESSSVDDLAKEAASRTVNPSQDTKSVEPSNGTKPGVNKPADDKFDVDKFDVDKFDADKSDINKTPDAVPAEIEDLTHQDFFKAWPKSESRPFGAAPKRLVKLTNLPSTSTLISIQALVWGGRIEKLAYLPGSTSAWALFMRGEDSERYLKDTANGIDAPGEQKRVIWVEPCEPVSVGEFIHAAYQAGVTRCVRAVGVDSDWGMLALNKFATAKNRKIERVVDGVNPSGLRVVEFRFSNIVDSSRFKVELQNDMEWEHCNIYYSADPCETNTGIHTGIH</sequence>
<dbReference type="GeneID" id="54293051"/>
<protein>
    <submittedName>
        <fullName evidence="2">Uncharacterized protein</fullName>
    </submittedName>
</protein>
<keyword evidence="3" id="KW-1185">Reference proteome</keyword>
<feature type="compositionally biased region" description="Basic and acidic residues" evidence="1">
    <location>
        <begin position="63"/>
        <end position="145"/>
    </location>
</feature>
<reference evidence="2" key="1">
    <citation type="journal article" date="2020" name="Stud. Mycol.">
        <title>101 Dothideomycetes genomes: a test case for predicting lifestyles and emergence of pathogens.</title>
        <authorList>
            <person name="Haridas S."/>
            <person name="Albert R."/>
            <person name="Binder M."/>
            <person name="Bloem J."/>
            <person name="Labutti K."/>
            <person name="Salamov A."/>
            <person name="Andreopoulos B."/>
            <person name="Baker S."/>
            <person name="Barry K."/>
            <person name="Bills G."/>
            <person name="Bluhm B."/>
            <person name="Cannon C."/>
            <person name="Castanera R."/>
            <person name="Culley D."/>
            <person name="Daum C."/>
            <person name="Ezra D."/>
            <person name="Gonzalez J."/>
            <person name="Henrissat B."/>
            <person name="Kuo A."/>
            <person name="Liang C."/>
            <person name="Lipzen A."/>
            <person name="Lutzoni F."/>
            <person name="Magnuson J."/>
            <person name="Mondo S."/>
            <person name="Nolan M."/>
            <person name="Ohm R."/>
            <person name="Pangilinan J."/>
            <person name="Park H.-J."/>
            <person name="Ramirez L."/>
            <person name="Alfaro M."/>
            <person name="Sun H."/>
            <person name="Tritt A."/>
            <person name="Yoshinaga Y."/>
            <person name="Zwiers L.-H."/>
            <person name="Turgeon B."/>
            <person name="Goodwin S."/>
            <person name="Spatafora J."/>
            <person name="Crous P."/>
            <person name="Grigoriev I."/>
        </authorList>
    </citation>
    <scope>NUCLEOTIDE SEQUENCE</scope>
    <source>
        <strain evidence="2">CBS 121167</strain>
    </source>
</reference>
<name>A0A6A6BJC2_9PEZI</name>
<dbReference type="AlphaFoldDB" id="A0A6A6BJC2"/>
<evidence type="ECO:0000313" key="2">
    <source>
        <dbReference type="EMBL" id="KAF2144116.1"/>
    </source>
</evidence>
<feature type="region of interest" description="Disordered" evidence="1">
    <location>
        <begin position="172"/>
        <end position="245"/>
    </location>
</feature>
<accession>A0A6A6BJC2</accession>
<dbReference type="RefSeq" id="XP_033399828.1">
    <property type="nucleotide sequence ID" value="XM_033535557.1"/>
</dbReference>
<dbReference type="OrthoDB" id="422086at2759"/>
<organism evidence="2 3">
    <name type="scientific">Aplosporella prunicola CBS 121167</name>
    <dbReference type="NCBI Taxonomy" id="1176127"/>
    <lineage>
        <taxon>Eukaryota</taxon>
        <taxon>Fungi</taxon>
        <taxon>Dikarya</taxon>
        <taxon>Ascomycota</taxon>
        <taxon>Pezizomycotina</taxon>
        <taxon>Dothideomycetes</taxon>
        <taxon>Dothideomycetes incertae sedis</taxon>
        <taxon>Botryosphaeriales</taxon>
        <taxon>Aplosporellaceae</taxon>
        <taxon>Aplosporella</taxon>
    </lineage>
</organism>
<dbReference type="Proteomes" id="UP000799438">
    <property type="component" value="Unassembled WGS sequence"/>
</dbReference>
<feature type="region of interest" description="Disordered" evidence="1">
    <location>
        <begin position="401"/>
        <end position="448"/>
    </location>
</feature>